<evidence type="ECO:0000313" key="3">
    <source>
        <dbReference type="Proteomes" id="UP000032232"/>
    </source>
</evidence>
<protein>
    <recommendedName>
        <fullName evidence="4">5-aminolevulic acid synthase</fullName>
    </recommendedName>
</protein>
<evidence type="ECO:0008006" key="4">
    <source>
        <dbReference type="Google" id="ProtNLM"/>
    </source>
</evidence>
<proteinExistence type="predicted"/>
<keyword evidence="3" id="KW-1185">Reference proteome</keyword>
<keyword evidence="1" id="KW-0732">Signal</keyword>
<feature type="signal peptide" evidence="1">
    <location>
        <begin position="1"/>
        <end position="19"/>
    </location>
</feature>
<accession>A0A0D1ECP6</accession>
<name>A0A0D1ECP6_9RHOB</name>
<dbReference type="PATRIC" id="fig|935700.4.peg.3760"/>
<dbReference type="Proteomes" id="UP000032232">
    <property type="component" value="Unassembled WGS sequence"/>
</dbReference>
<dbReference type="STRING" id="935700.jaqu_36480"/>
<dbReference type="AlphaFoldDB" id="A0A0D1ECP6"/>
<organism evidence="2 3">
    <name type="scientific">Jannaschia aquimarina</name>
    <dbReference type="NCBI Taxonomy" id="935700"/>
    <lineage>
        <taxon>Bacteria</taxon>
        <taxon>Pseudomonadati</taxon>
        <taxon>Pseudomonadota</taxon>
        <taxon>Alphaproteobacteria</taxon>
        <taxon>Rhodobacterales</taxon>
        <taxon>Roseobacteraceae</taxon>
        <taxon>Jannaschia</taxon>
    </lineage>
</organism>
<dbReference type="EMBL" id="JYFE01000068">
    <property type="protein sequence ID" value="KIT14706.1"/>
    <property type="molecule type" value="Genomic_DNA"/>
</dbReference>
<feature type="chain" id="PRO_5002245337" description="5-aminolevulic acid synthase" evidence="1">
    <location>
        <begin position="20"/>
        <end position="184"/>
    </location>
</feature>
<dbReference type="OrthoDB" id="7658791at2"/>
<sequence length="184" mass="19285">MFRSALLALLLAAPAAAQKAPDQNAAKRQLFDARGSVVRVGDQTFLTDADRATLAKLPEVAQLQYYGAMAASPVHGLQHASTTGAFNYHSLEAARAAARRGCDGKRGGGARCVVVADVVPRRFREGRGLSLSQTATGIVRGRDYARQGSRIAISPSTGAWGTGTSDAAALQSCGQRDCQIAVRD</sequence>
<evidence type="ECO:0000313" key="2">
    <source>
        <dbReference type="EMBL" id="KIT14706.1"/>
    </source>
</evidence>
<gene>
    <name evidence="2" type="ORF">jaqu_36480</name>
</gene>
<comment type="caution">
    <text evidence="2">The sequence shown here is derived from an EMBL/GenBank/DDBJ whole genome shotgun (WGS) entry which is preliminary data.</text>
</comment>
<evidence type="ECO:0000256" key="1">
    <source>
        <dbReference type="SAM" id="SignalP"/>
    </source>
</evidence>
<dbReference type="RefSeq" id="WP_043920399.1">
    <property type="nucleotide sequence ID" value="NZ_FZPF01000013.1"/>
</dbReference>
<reference evidence="2 3" key="1">
    <citation type="submission" date="2015-02" db="EMBL/GenBank/DDBJ databases">
        <title>Genome Sequence of Jannaschia aquimarina DSM28248, a member of the Roseobacter clade.</title>
        <authorList>
            <person name="Voget S."/>
            <person name="Daniel R."/>
        </authorList>
    </citation>
    <scope>NUCLEOTIDE SEQUENCE [LARGE SCALE GENOMIC DNA]</scope>
    <source>
        <strain evidence="2 3">GSW-M26</strain>
    </source>
</reference>